<dbReference type="RefSeq" id="WP_101818522.1">
    <property type="nucleotide sequence ID" value="NZ_PJZF01000038.1"/>
</dbReference>
<dbReference type="AlphaFoldDB" id="A0A2N5DU29"/>
<name>A0A2N5DU29_9GAMM</name>
<dbReference type="EMBL" id="PJZF01000038">
    <property type="protein sequence ID" value="PLR30231.1"/>
    <property type="molecule type" value="Genomic_DNA"/>
</dbReference>
<evidence type="ECO:0000313" key="2">
    <source>
        <dbReference type="Proteomes" id="UP000234240"/>
    </source>
</evidence>
<dbReference type="Proteomes" id="UP000234240">
    <property type="component" value="Unassembled WGS sequence"/>
</dbReference>
<protein>
    <submittedName>
        <fullName evidence="1">Uncharacterized protein</fullName>
    </submittedName>
</protein>
<keyword evidence="2" id="KW-1185">Reference proteome</keyword>
<gene>
    <name evidence="1" type="ORF">CYR55_22370</name>
</gene>
<accession>A0A2N5DU29</accession>
<evidence type="ECO:0000313" key="1">
    <source>
        <dbReference type="EMBL" id="PLR30231.1"/>
    </source>
</evidence>
<dbReference type="OrthoDB" id="5883820at2"/>
<sequence>MKEIDHLMTLESNGLKEYGGELQSKAAQLREWLDTPVGSVYGLPGWGCILNQFKHEPTNQAHVQVTIECQLLQKLAEDLPNLKITGIGYIERDFDWAQLTIKLPEGTINEQVSK</sequence>
<comment type="caution">
    <text evidence="1">The sequence shown here is derived from an EMBL/GenBank/DDBJ whole genome shotgun (WGS) entry which is preliminary data.</text>
</comment>
<organism evidence="1 2">
    <name type="scientific">Chimaeribacter californicus</name>
    <dbReference type="NCBI Taxonomy" id="2060067"/>
    <lineage>
        <taxon>Bacteria</taxon>
        <taxon>Pseudomonadati</taxon>
        <taxon>Pseudomonadota</taxon>
        <taxon>Gammaproteobacteria</taxon>
        <taxon>Enterobacterales</taxon>
        <taxon>Yersiniaceae</taxon>
        <taxon>Chimaeribacter</taxon>
    </lineage>
</organism>
<reference evidence="1 2" key="1">
    <citation type="submission" date="2017-12" db="EMBL/GenBank/DDBJ databases">
        <title>Characterization of six clinical isolates of Enterochimera gen. nov., a novel genus of the Yersiniaciae family and the three species Enterochimera arupensis sp. nov., Enterochimera coloradensis sp. nov, and Enterochimera californica sp. nov.</title>
        <authorList>
            <person name="Rossi A."/>
            <person name="Fisher M."/>
        </authorList>
    </citation>
    <scope>NUCLEOTIDE SEQUENCE [LARGE SCALE GENOMIC DNA]</scope>
    <source>
        <strain evidence="2">2015-Iso6</strain>
    </source>
</reference>
<proteinExistence type="predicted"/>